<dbReference type="Gene3D" id="3.60.40.10">
    <property type="entry name" value="PPM-type phosphatase domain"/>
    <property type="match status" value="1"/>
</dbReference>
<protein>
    <recommendedName>
        <fullName evidence="3">Protein-serine/threonine phosphatase</fullName>
    </recommendedName>
</protein>
<dbReference type="AlphaFoldDB" id="A0AAV0IT87"/>
<dbReference type="Proteomes" id="UP001154282">
    <property type="component" value="Unassembled WGS sequence"/>
</dbReference>
<gene>
    <name evidence="1" type="ORF">LITE_LOCUS10541</name>
</gene>
<evidence type="ECO:0000313" key="2">
    <source>
        <dbReference type="Proteomes" id="UP001154282"/>
    </source>
</evidence>
<evidence type="ECO:0008006" key="3">
    <source>
        <dbReference type="Google" id="ProtNLM"/>
    </source>
</evidence>
<sequence length="38" mass="4120">MESQQPPLMACKKLAELAASRGSSDDISVLIVQLGRYI</sequence>
<accession>A0AAV0IT87</accession>
<name>A0AAV0IT87_9ROSI</name>
<proteinExistence type="predicted"/>
<reference evidence="1" key="1">
    <citation type="submission" date="2022-08" db="EMBL/GenBank/DDBJ databases">
        <authorList>
            <person name="Gutierrez-Valencia J."/>
        </authorList>
    </citation>
    <scope>NUCLEOTIDE SEQUENCE</scope>
</reference>
<dbReference type="EMBL" id="CAMGYJ010000004">
    <property type="protein sequence ID" value="CAI0399967.1"/>
    <property type="molecule type" value="Genomic_DNA"/>
</dbReference>
<dbReference type="SUPFAM" id="SSF81606">
    <property type="entry name" value="PP2C-like"/>
    <property type="match status" value="1"/>
</dbReference>
<keyword evidence="2" id="KW-1185">Reference proteome</keyword>
<comment type="caution">
    <text evidence="1">The sequence shown here is derived from an EMBL/GenBank/DDBJ whole genome shotgun (WGS) entry which is preliminary data.</text>
</comment>
<evidence type="ECO:0000313" key="1">
    <source>
        <dbReference type="EMBL" id="CAI0399967.1"/>
    </source>
</evidence>
<organism evidence="1 2">
    <name type="scientific">Linum tenue</name>
    <dbReference type="NCBI Taxonomy" id="586396"/>
    <lineage>
        <taxon>Eukaryota</taxon>
        <taxon>Viridiplantae</taxon>
        <taxon>Streptophyta</taxon>
        <taxon>Embryophyta</taxon>
        <taxon>Tracheophyta</taxon>
        <taxon>Spermatophyta</taxon>
        <taxon>Magnoliopsida</taxon>
        <taxon>eudicotyledons</taxon>
        <taxon>Gunneridae</taxon>
        <taxon>Pentapetalae</taxon>
        <taxon>rosids</taxon>
        <taxon>fabids</taxon>
        <taxon>Malpighiales</taxon>
        <taxon>Linaceae</taxon>
        <taxon>Linum</taxon>
    </lineage>
</organism>
<dbReference type="InterPro" id="IPR036457">
    <property type="entry name" value="PPM-type-like_dom_sf"/>
</dbReference>